<reference evidence="2 3" key="1">
    <citation type="submission" date="2018-09" db="EMBL/GenBank/DDBJ databases">
        <title>Sphingomonas sp. DAC4.</title>
        <authorList>
            <person name="Seo T."/>
        </authorList>
    </citation>
    <scope>NUCLEOTIDE SEQUENCE [LARGE SCALE GENOMIC DNA]</scope>
    <source>
        <strain evidence="2 3">DAC4</strain>
    </source>
</reference>
<keyword evidence="1" id="KW-0812">Transmembrane</keyword>
<feature type="transmembrane region" description="Helical" evidence="1">
    <location>
        <begin position="6"/>
        <end position="26"/>
    </location>
</feature>
<dbReference type="SMART" id="SM00567">
    <property type="entry name" value="EZ_HEAT"/>
    <property type="match status" value="4"/>
</dbReference>
<comment type="caution">
    <text evidence="2">The sequence shown here is derived from an EMBL/GenBank/DDBJ whole genome shotgun (WGS) entry which is preliminary data.</text>
</comment>
<dbReference type="GO" id="GO:0016491">
    <property type="term" value="F:oxidoreductase activity"/>
    <property type="evidence" value="ECO:0007669"/>
    <property type="project" value="TreeGrafter"/>
</dbReference>
<keyword evidence="1" id="KW-0472">Membrane</keyword>
<dbReference type="PANTHER" id="PTHR12697:SF5">
    <property type="entry name" value="DEOXYHYPUSINE HYDROXYLASE"/>
    <property type="match status" value="1"/>
</dbReference>
<dbReference type="Gene3D" id="1.25.10.10">
    <property type="entry name" value="Leucine-rich Repeat Variant"/>
    <property type="match status" value="2"/>
</dbReference>
<evidence type="ECO:0000313" key="2">
    <source>
        <dbReference type="EMBL" id="RIX26997.1"/>
    </source>
</evidence>
<protein>
    <submittedName>
        <fullName evidence="2">HEAT repeat domain-containing protein</fullName>
    </submittedName>
</protein>
<organism evidence="2 3">
    <name type="scientific">Sphingomonas edaphi</name>
    <dbReference type="NCBI Taxonomy" id="2315689"/>
    <lineage>
        <taxon>Bacteria</taxon>
        <taxon>Pseudomonadati</taxon>
        <taxon>Pseudomonadota</taxon>
        <taxon>Alphaproteobacteria</taxon>
        <taxon>Sphingomonadales</taxon>
        <taxon>Sphingomonadaceae</taxon>
        <taxon>Sphingomonas</taxon>
    </lineage>
</organism>
<gene>
    <name evidence="2" type="ORF">D3M59_10595</name>
</gene>
<dbReference type="SUPFAM" id="SSF48371">
    <property type="entry name" value="ARM repeat"/>
    <property type="match status" value="2"/>
</dbReference>
<dbReference type="Proteomes" id="UP000285023">
    <property type="component" value="Unassembled WGS sequence"/>
</dbReference>
<dbReference type="EMBL" id="QXTF01000004">
    <property type="protein sequence ID" value="RIX26997.1"/>
    <property type="molecule type" value="Genomic_DNA"/>
</dbReference>
<evidence type="ECO:0000313" key="3">
    <source>
        <dbReference type="Proteomes" id="UP000285023"/>
    </source>
</evidence>
<dbReference type="InterPro" id="IPR011989">
    <property type="entry name" value="ARM-like"/>
</dbReference>
<name>A0A418PY66_9SPHN</name>
<dbReference type="OrthoDB" id="9801841at2"/>
<dbReference type="InterPro" id="IPR016024">
    <property type="entry name" value="ARM-type_fold"/>
</dbReference>
<dbReference type="Pfam" id="PF13646">
    <property type="entry name" value="HEAT_2"/>
    <property type="match status" value="2"/>
</dbReference>
<dbReference type="AlphaFoldDB" id="A0A418PY66"/>
<accession>A0A418PY66</accession>
<proteinExistence type="predicted"/>
<evidence type="ECO:0000256" key="1">
    <source>
        <dbReference type="SAM" id="Phobius"/>
    </source>
</evidence>
<keyword evidence="3" id="KW-1185">Reference proteome</keyword>
<dbReference type="PANTHER" id="PTHR12697">
    <property type="entry name" value="PBS LYASE HEAT-LIKE PROTEIN"/>
    <property type="match status" value="1"/>
</dbReference>
<sequence>MGLLDLWDISLALAALSLAIMTALVVGRFITERRRRNILEQRKLLMPLLLGGKKRTALTELAVPKWLLAALSVELVQLVRGDERAQIAAAATDAGAAAELQRQARRGSARKRASAVEALAYFHDDKSSETLALALSDKSPDVRLAAAMALAESGRAPAAERLMETLGLGVSENSMLIVSLFQKIAAYRPAEIRDLILLPTVPNSVKAAAIDALSASQDYGLVKTINELALRTDPSSEDLPRFLRALGAFSHPGGAPAVRHCLSAPTWWVRAAAAEAAGRIGMSDTAFKLGEMLSDPDWWVRFRAGEALVRLGSEGKTILSRISKGKAEPARSAARLTLAEQGIPA</sequence>
<keyword evidence="1" id="KW-1133">Transmembrane helix</keyword>
<dbReference type="RefSeq" id="WP_119533652.1">
    <property type="nucleotide sequence ID" value="NZ_QXTF01000004.1"/>
</dbReference>
<dbReference type="InterPro" id="IPR004155">
    <property type="entry name" value="PBS_lyase_HEAT"/>
</dbReference>